<keyword evidence="6 9" id="KW-0028">Amino-acid biosynthesis</keyword>
<feature type="binding site" evidence="9">
    <location>
        <position position="257"/>
    </location>
    <ligand>
        <name>L-citrulline</name>
        <dbReference type="ChEBI" id="CHEBI:57743"/>
    </ligand>
</feature>
<feature type="domain" description="Arginosuccinate synthase C-terminal" evidence="11">
    <location>
        <begin position="171"/>
        <end position="386"/>
    </location>
</feature>
<comment type="caution">
    <text evidence="12">The sequence shown here is derived from an EMBL/GenBank/DDBJ whole genome shotgun (WGS) entry which is preliminary data.</text>
</comment>
<evidence type="ECO:0000313" key="12">
    <source>
        <dbReference type="EMBL" id="HHQ79847.1"/>
    </source>
</evidence>
<evidence type="ECO:0000256" key="5">
    <source>
        <dbReference type="ARBA" id="ARBA00022598"/>
    </source>
</evidence>
<comment type="subcellular location">
    <subcellularLocation>
        <location evidence="9">Cytoplasm</location>
    </subcellularLocation>
</comment>
<name>A0A7J3ZID7_9CREN</name>
<dbReference type="AlphaFoldDB" id="A0A7J3ZID7"/>
<evidence type="ECO:0000256" key="8">
    <source>
        <dbReference type="ARBA" id="ARBA00022840"/>
    </source>
</evidence>
<dbReference type="Gene3D" id="3.90.1260.10">
    <property type="entry name" value="Argininosuccinate synthetase, chain A, domain 2"/>
    <property type="match status" value="1"/>
</dbReference>
<feature type="binding site" evidence="9">
    <location>
        <position position="121"/>
    </location>
    <ligand>
        <name>L-aspartate</name>
        <dbReference type="ChEBI" id="CHEBI:29991"/>
    </ligand>
</feature>
<accession>A0A7J3ZID7</accession>
<keyword evidence="7 9" id="KW-0547">Nucleotide-binding</keyword>
<dbReference type="GO" id="GO:0005737">
    <property type="term" value="C:cytoplasm"/>
    <property type="evidence" value="ECO:0007669"/>
    <property type="project" value="UniProtKB-SubCell"/>
</dbReference>
<comment type="catalytic activity">
    <reaction evidence="9">
        <text>L-citrulline + L-aspartate + ATP = 2-(N(omega)-L-arginino)succinate + AMP + diphosphate + H(+)</text>
        <dbReference type="Rhea" id="RHEA:10932"/>
        <dbReference type="ChEBI" id="CHEBI:15378"/>
        <dbReference type="ChEBI" id="CHEBI:29991"/>
        <dbReference type="ChEBI" id="CHEBI:30616"/>
        <dbReference type="ChEBI" id="CHEBI:33019"/>
        <dbReference type="ChEBI" id="CHEBI:57472"/>
        <dbReference type="ChEBI" id="CHEBI:57743"/>
        <dbReference type="ChEBI" id="CHEBI:456215"/>
        <dbReference type="EC" id="6.3.4.5"/>
    </reaction>
</comment>
<keyword evidence="4 9" id="KW-0055">Arginine biosynthesis</keyword>
<dbReference type="InterPro" id="IPR001518">
    <property type="entry name" value="Arginosuc_synth"/>
</dbReference>
<feature type="binding site" evidence="9">
    <location>
        <position position="114"/>
    </location>
    <ligand>
        <name>ATP</name>
        <dbReference type="ChEBI" id="CHEBI:30616"/>
    </ligand>
</feature>
<comment type="pathway">
    <text evidence="1 9">Amino-acid biosynthesis; L-arginine biosynthesis; L-arginine from L-ornithine and carbamoyl phosphate: step 2/3.</text>
</comment>
<dbReference type="FunFam" id="3.40.50.620:FF:000019">
    <property type="entry name" value="Argininosuccinate synthase"/>
    <property type="match status" value="1"/>
</dbReference>
<feature type="binding site" evidence="9">
    <location>
        <position position="124"/>
    </location>
    <ligand>
        <name>L-citrulline</name>
        <dbReference type="ChEBI" id="CHEBI:57743"/>
    </ligand>
</feature>
<dbReference type="PROSITE" id="PS00565">
    <property type="entry name" value="ARGININOSUCCIN_SYN_2"/>
    <property type="match status" value="1"/>
</dbReference>
<dbReference type="PANTHER" id="PTHR11587:SF2">
    <property type="entry name" value="ARGININOSUCCINATE SYNTHASE"/>
    <property type="match status" value="1"/>
</dbReference>
<evidence type="ECO:0000256" key="7">
    <source>
        <dbReference type="ARBA" id="ARBA00022741"/>
    </source>
</evidence>
<dbReference type="InterPro" id="IPR048267">
    <property type="entry name" value="Arginosuc_syn_N"/>
</dbReference>
<dbReference type="SUPFAM" id="SSF69864">
    <property type="entry name" value="Argininosuccinate synthetase, C-terminal domain"/>
    <property type="match status" value="1"/>
</dbReference>
<dbReference type="PROSITE" id="PS00564">
    <property type="entry name" value="ARGININOSUCCIN_SYN_1"/>
    <property type="match status" value="1"/>
</dbReference>
<protein>
    <recommendedName>
        <fullName evidence="3 9">Argininosuccinate synthase</fullName>
        <ecNumber evidence="3 9">6.3.4.5</ecNumber>
    </recommendedName>
    <alternativeName>
        <fullName evidence="9">Citrulline--aspartate ligase</fullName>
    </alternativeName>
</protein>
<dbReference type="GO" id="GO:0005524">
    <property type="term" value="F:ATP binding"/>
    <property type="evidence" value="ECO:0007669"/>
    <property type="project" value="UniProtKB-UniRule"/>
</dbReference>
<comment type="subunit">
    <text evidence="2 9">Homotetramer.</text>
</comment>
<feature type="binding site" evidence="9">
    <location>
        <position position="269"/>
    </location>
    <ligand>
        <name>L-citrulline</name>
        <dbReference type="ChEBI" id="CHEBI:57743"/>
    </ligand>
</feature>
<dbReference type="UniPathway" id="UPA00068">
    <property type="reaction ID" value="UER00113"/>
</dbReference>
<dbReference type="SUPFAM" id="SSF52402">
    <property type="entry name" value="Adenine nucleotide alpha hydrolases-like"/>
    <property type="match status" value="1"/>
</dbReference>
<evidence type="ECO:0000256" key="3">
    <source>
        <dbReference type="ARBA" id="ARBA00012286"/>
    </source>
</evidence>
<feature type="binding site" evidence="9">
    <location>
        <position position="120"/>
    </location>
    <ligand>
        <name>L-citrulline</name>
        <dbReference type="ChEBI" id="CHEBI:57743"/>
    </ligand>
</feature>
<dbReference type="GO" id="GO:0000050">
    <property type="term" value="P:urea cycle"/>
    <property type="evidence" value="ECO:0007669"/>
    <property type="project" value="TreeGrafter"/>
</dbReference>
<dbReference type="InterPro" id="IPR014729">
    <property type="entry name" value="Rossmann-like_a/b/a_fold"/>
</dbReference>
<dbReference type="HAMAP" id="MF_00005">
    <property type="entry name" value="Arg_succ_synth_type1"/>
    <property type="match status" value="1"/>
</dbReference>
<evidence type="ECO:0000256" key="9">
    <source>
        <dbReference type="HAMAP-Rule" id="MF_00005"/>
    </source>
</evidence>
<evidence type="ECO:0000256" key="2">
    <source>
        <dbReference type="ARBA" id="ARBA00011881"/>
    </source>
</evidence>
<dbReference type="NCBIfam" id="TIGR00032">
    <property type="entry name" value="argG"/>
    <property type="match status" value="1"/>
</dbReference>
<keyword evidence="9" id="KW-0963">Cytoplasm</keyword>
<dbReference type="Pfam" id="PF00764">
    <property type="entry name" value="Arginosuc_synth"/>
    <property type="match status" value="1"/>
</dbReference>
<dbReference type="FunFam" id="3.90.1260.10:FF:000007">
    <property type="entry name" value="Argininosuccinate synthase"/>
    <property type="match status" value="1"/>
</dbReference>
<dbReference type="InterPro" id="IPR048268">
    <property type="entry name" value="Arginosuc_syn_C"/>
</dbReference>
<dbReference type="Pfam" id="PF20979">
    <property type="entry name" value="Arginosuc_syn_C"/>
    <property type="match status" value="1"/>
</dbReference>
<keyword evidence="5 9" id="KW-0436">Ligase</keyword>
<dbReference type="GO" id="GO:0006526">
    <property type="term" value="P:L-arginine biosynthetic process"/>
    <property type="evidence" value="ECO:0007669"/>
    <property type="project" value="UniProtKB-UniRule"/>
</dbReference>
<comment type="caution">
    <text evidence="9">Lacks conserved residue(s) required for the propagation of feature annotation.</text>
</comment>
<feature type="binding site" evidence="9">
    <location>
        <position position="116"/>
    </location>
    <ligand>
        <name>L-aspartate</name>
        <dbReference type="ChEBI" id="CHEBI:29991"/>
    </ligand>
</feature>
<proteinExistence type="inferred from homology"/>
<dbReference type="NCBIfam" id="NF001770">
    <property type="entry name" value="PRK00509.1"/>
    <property type="match status" value="1"/>
</dbReference>
<feature type="binding site" evidence="9">
    <location>
        <position position="84"/>
    </location>
    <ligand>
        <name>L-citrulline</name>
        <dbReference type="ChEBI" id="CHEBI:57743"/>
    </ligand>
</feature>
<dbReference type="EC" id="6.3.4.5" evidence="3 9"/>
<dbReference type="PANTHER" id="PTHR11587">
    <property type="entry name" value="ARGININOSUCCINATE SYNTHASE"/>
    <property type="match status" value="1"/>
</dbReference>
<evidence type="ECO:0000259" key="10">
    <source>
        <dbReference type="Pfam" id="PF00764"/>
    </source>
</evidence>
<evidence type="ECO:0000256" key="6">
    <source>
        <dbReference type="ARBA" id="ARBA00022605"/>
    </source>
</evidence>
<keyword evidence="8 9" id="KW-0067">ATP-binding</keyword>
<sequence>MKVVLAYSGGLDTTVSISLLTERLNAEVITVTVDVGQREDFKEIENKAYSAGAIKHYTLHLIDEFADSYIQPCIYMNCSYEERYPLGTALARPLIAKALCDTARREGADAIAHGSTSKGNDQVRFNLTLMAECPDFKIITPVRHWKLTREWELEYARKRGLPVKLDSSKKYSIDENLWSRSIEGGVLDDQSSFPPEDAFEWTVAPEKAPEEPVVLEIEFLEGRPVRVNDVEGSLSTLVRTLNEIGGKHGIGRIDHIENRLVGIKSREVYEAPAATILLLAHKELEKTVYTPREYRFKHLLDFEWSDLVYQGLWYEPLRERIQRVGAEMNKLVTGRVWLKAYKGSVTVLGRESPYSLYRREVADYDKGWYPSEEEAEGFIRIWGMHSIQAHLLRCKRNSV</sequence>
<organism evidence="12">
    <name type="scientific">Fervidicoccus fontis</name>
    <dbReference type="NCBI Taxonomy" id="683846"/>
    <lineage>
        <taxon>Archaea</taxon>
        <taxon>Thermoproteota</taxon>
        <taxon>Thermoprotei</taxon>
        <taxon>Fervidicoccales</taxon>
        <taxon>Fervidicoccaceae</taxon>
        <taxon>Fervidicoccus</taxon>
    </lineage>
</organism>
<dbReference type="InterPro" id="IPR024074">
    <property type="entry name" value="AS_cat/multimer_dom_body"/>
</dbReference>
<dbReference type="InterPro" id="IPR018223">
    <property type="entry name" value="Arginosuc_synth_CS"/>
</dbReference>
<feature type="binding site" evidence="9">
    <location>
        <begin position="6"/>
        <end position="14"/>
    </location>
    <ligand>
        <name>ATP</name>
        <dbReference type="ChEBI" id="CHEBI:30616"/>
    </ligand>
</feature>
<feature type="binding site" evidence="9">
    <location>
        <position position="120"/>
    </location>
    <ligand>
        <name>L-aspartate</name>
        <dbReference type="ChEBI" id="CHEBI:29991"/>
    </ligand>
</feature>
<dbReference type="GO" id="GO:0004055">
    <property type="term" value="F:argininosuccinate synthase activity"/>
    <property type="evidence" value="ECO:0007669"/>
    <property type="project" value="UniProtKB-UniRule"/>
</dbReference>
<evidence type="ECO:0000256" key="1">
    <source>
        <dbReference type="ARBA" id="ARBA00004967"/>
    </source>
</evidence>
<feature type="domain" description="Arginosuccinate synthase-like N-terminal" evidence="10">
    <location>
        <begin position="2"/>
        <end position="162"/>
    </location>
</feature>
<reference evidence="12" key="1">
    <citation type="journal article" date="2020" name="mSystems">
        <title>Genome- and Community-Level Interaction Insights into Carbon Utilization and Element Cycling Functions of Hydrothermarchaeota in Hydrothermal Sediment.</title>
        <authorList>
            <person name="Zhou Z."/>
            <person name="Liu Y."/>
            <person name="Xu W."/>
            <person name="Pan J."/>
            <person name="Luo Z.H."/>
            <person name="Li M."/>
        </authorList>
    </citation>
    <scope>NUCLEOTIDE SEQUENCE [LARGE SCALE GENOMIC DNA]</scope>
    <source>
        <strain evidence="12">SpSt-1116</strain>
    </source>
</reference>
<dbReference type="InterPro" id="IPR023434">
    <property type="entry name" value="Arginosuc_synth_type_1_subfam"/>
</dbReference>
<feature type="binding site" evidence="9">
    <location>
        <position position="172"/>
    </location>
    <ligand>
        <name>L-citrulline</name>
        <dbReference type="ChEBI" id="CHEBI:57743"/>
    </ligand>
</feature>
<gene>
    <name evidence="9" type="primary">argG</name>
    <name evidence="12" type="ORF">ENM78_00045</name>
</gene>
<dbReference type="GO" id="GO:0000053">
    <property type="term" value="P:argininosuccinate metabolic process"/>
    <property type="evidence" value="ECO:0007669"/>
    <property type="project" value="TreeGrafter"/>
</dbReference>
<comment type="similarity">
    <text evidence="9">Belongs to the argininosuccinate synthase family. Type 1 subfamily.</text>
</comment>
<dbReference type="Gene3D" id="3.40.50.620">
    <property type="entry name" value="HUPs"/>
    <property type="match status" value="1"/>
</dbReference>
<feature type="binding site" evidence="9">
    <location>
        <position position="181"/>
    </location>
    <ligand>
        <name>L-citrulline</name>
        <dbReference type="ChEBI" id="CHEBI:57743"/>
    </ligand>
</feature>
<evidence type="ECO:0000259" key="11">
    <source>
        <dbReference type="Pfam" id="PF20979"/>
    </source>
</evidence>
<dbReference type="EMBL" id="DRZC01000003">
    <property type="protein sequence ID" value="HHQ79847.1"/>
    <property type="molecule type" value="Genomic_DNA"/>
</dbReference>
<dbReference type="CDD" id="cd01999">
    <property type="entry name" value="ASS"/>
    <property type="match status" value="1"/>
</dbReference>
<evidence type="ECO:0000256" key="4">
    <source>
        <dbReference type="ARBA" id="ARBA00022571"/>
    </source>
</evidence>